<dbReference type="InterPro" id="IPR003795">
    <property type="entry name" value="DUF192"/>
</dbReference>
<dbReference type="InterPro" id="IPR038695">
    <property type="entry name" value="Saro_0823-like_sf"/>
</dbReference>
<dbReference type="OrthoDB" id="9813379at2"/>
<proteinExistence type="predicted"/>
<evidence type="ECO:0008006" key="3">
    <source>
        <dbReference type="Google" id="ProtNLM"/>
    </source>
</evidence>
<sequence>MVYKLLRNGEKLCNVFVAESFKDRFLGYMFRKKPHHEAILFKPCYSIHTFFMKFEIDVLFLDGDMNVIKKVEGLKKGKIIYEKDAKMVVETKFGGFSKIVVGDKLNIEFI</sequence>
<comment type="caution">
    <text evidence="1">The sequence shown here is derived from an EMBL/GenBank/DDBJ whole genome shotgun (WGS) entry which is preliminary data.</text>
</comment>
<dbReference type="STRING" id="908809.ABG79_02445"/>
<dbReference type="Proteomes" id="UP000052015">
    <property type="component" value="Unassembled WGS sequence"/>
</dbReference>
<name>A0A0R3JQQ8_CALMK</name>
<dbReference type="Gene3D" id="2.60.120.1140">
    <property type="entry name" value="Protein of unknown function DUF192"/>
    <property type="match status" value="1"/>
</dbReference>
<organism evidence="1 2">
    <name type="scientific">Caloramator mitchellensis</name>
    <dbReference type="NCBI Taxonomy" id="908809"/>
    <lineage>
        <taxon>Bacteria</taxon>
        <taxon>Bacillati</taxon>
        <taxon>Bacillota</taxon>
        <taxon>Clostridia</taxon>
        <taxon>Eubacteriales</taxon>
        <taxon>Clostridiaceae</taxon>
        <taxon>Caloramator</taxon>
    </lineage>
</organism>
<dbReference type="EMBL" id="LKHP01000034">
    <property type="protein sequence ID" value="KRQ85779.1"/>
    <property type="molecule type" value="Genomic_DNA"/>
</dbReference>
<gene>
    <name evidence="1" type="ORF">ABG79_02445</name>
</gene>
<dbReference type="Pfam" id="PF02643">
    <property type="entry name" value="DUF192"/>
    <property type="match status" value="1"/>
</dbReference>
<evidence type="ECO:0000313" key="2">
    <source>
        <dbReference type="Proteomes" id="UP000052015"/>
    </source>
</evidence>
<keyword evidence="2" id="KW-1185">Reference proteome</keyword>
<dbReference type="AlphaFoldDB" id="A0A0R3JQQ8"/>
<dbReference type="RefSeq" id="WP_083490446.1">
    <property type="nucleotide sequence ID" value="NZ_LKHP01000034.1"/>
</dbReference>
<protein>
    <recommendedName>
        <fullName evidence="3">ACR</fullName>
    </recommendedName>
</protein>
<reference evidence="1 2" key="1">
    <citation type="submission" date="2015-09" db="EMBL/GenBank/DDBJ databases">
        <title>Draft genome sequence of a Caloramator mitchellensis, a moderate thermophile from the Great Artesian Basin of Australia.</title>
        <authorList>
            <person name="Patel B.K."/>
        </authorList>
    </citation>
    <scope>NUCLEOTIDE SEQUENCE [LARGE SCALE GENOMIC DNA]</scope>
    <source>
        <strain evidence="1 2">VF08</strain>
    </source>
</reference>
<accession>A0A0R3JQQ8</accession>
<evidence type="ECO:0000313" key="1">
    <source>
        <dbReference type="EMBL" id="KRQ85779.1"/>
    </source>
</evidence>